<sequence length="20" mass="2409">MTSFYRRPPDGLYILPLQIK</sequence>
<name>A0AA35W069_LACSI</name>
<accession>A0AA35W069</accession>
<dbReference type="AlphaFoldDB" id="A0AA35W069"/>
<keyword evidence="2" id="KW-1185">Reference proteome</keyword>
<dbReference type="Proteomes" id="UP001177003">
    <property type="component" value="Chromosome 2"/>
</dbReference>
<dbReference type="EMBL" id="OX465078">
    <property type="protein sequence ID" value="CAI9271033.1"/>
    <property type="molecule type" value="Genomic_DNA"/>
</dbReference>
<gene>
    <name evidence="1" type="ORF">LSALG_LOCUS11316</name>
</gene>
<proteinExistence type="predicted"/>
<organism evidence="1 2">
    <name type="scientific">Lactuca saligna</name>
    <name type="common">Willowleaf lettuce</name>
    <dbReference type="NCBI Taxonomy" id="75948"/>
    <lineage>
        <taxon>Eukaryota</taxon>
        <taxon>Viridiplantae</taxon>
        <taxon>Streptophyta</taxon>
        <taxon>Embryophyta</taxon>
        <taxon>Tracheophyta</taxon>
        <taxon>Spermatophyta</taxon>
        <taxon>Magnoliopsida</taxon>
        <taxon>eudicotyledons</taxon>
        <taxon>Gunneridae</taxon>
        <taxon>Pentapetalae</taxon>
        <taxon>asterids</taxon>
        <taxon>campanulids</taxon>
        <taxon>Asterales</taxon>
        <taxon>Asteraceae</taxon>
        <taxon>Cichorioideae</taxon>
        <taxon>Cichorieae</taxon>
        <taxon>Lactucinae</taxon>
        <taxon>Lactuca</taxon>
    </lineage>
</organism>
<evidence type="ECO:0000313" key="2">
    <source>
        <dbReference type="Proteomes" id="UP001177003"/>
    </source>
</evidence>
<evidence type="ECO:0000313" key="1">
    <source>
        <dbReference type="EMBL" id="CAI9271033.1"/>
    </source>
</evidence>
<protein>
    <submittedName>
        <fullName evidence="1">Uncharacterized protein</fullName>
    </submittedName>
</protein>
<reference evidence="1" key="1">
    <citation type="submission" date="2023-04" db="EMBL/GenBank/DDBJ databases">
        <authorList>
            <person name="Vijverberg K."/>
            <person name="Xiong W."/>
            <person name="Schranz E."/>
        </authorList>
    </citation>
    <scope>NUCLEOTIDE SEQUENCE</scope>
</reference>